<dbReference type="FunFam" id="1.10.10.10:FF:000007">
    <property type="entry name" value="Ferric uptake regulation protein"/>
    <property type="match status" value="1"/>
</dbReference>
<dbReference type="PANTHER" id="PTHR33202:SF2">
    <property type="entry name" value="FERRIC UPTAKE REGULATION PROTEIN"/>
    <property type="match status" value="1"/>
</dbReference>
<dbReference type="GO" id="GO:0003700">
    <property type="term" value="F:DNA-binding transcription factor activity"/>
    <property type="evidence" value="ECO:0007669"/>
    <property type="project" value="UniProtKB-UniRule"/>
</dbReference>
<dbReference type="InterPro" id="IPR036388">
    <property type="entry name" value="WH-like_DNA-bd_sf"/>
</dbReference>
<evidence type="ECO:0000256" key="13">
    <source>
        <dbReference type="PIRSR" id="PIRSR602481-1"/>
    </source>
</evidence>
<evidence type="ECO:0000256" key="7">
    <source>
        <dbReference type="ARBA" id="ARBA00022491"/>
    </source>
</evidence>
<keyword evidence="6 15" id="KW-0963">Cytoplasm</keyword>
<evidence type="ECO:0000256" key="14">
    <source>
        <dbReference type="PIRSR" id="PIRSR602481-2"/>
    </source>
</evidence>
<dbReference type="InterPro" id="IPR002481">
    <property type="entry name" value="FUR"/>
</dbReference>
<comment type="similarity">
    <text evidence="3 15">Belongs to the Fur family.</text>
</comment>
<name>A0A2S0I2S9_9BURK</name>
<comment type="function">
    <text evidence="1">Acts as a global negative controlling element, employing Fe(2+) as a cofactor to bind the operator of the repressed genes.</text>
</comment>
<gene>
    <name evidence="15" type="primary">fur</name>
    <name evidence="16" type="ORF">CLM73_03960</name>
</gene>
<keyword evidence="8 13" id="KW-0479">Metal-binding</keyword>
<evidence type="ECO:0000313" key="16">
    <source>
        <dbReference type="EMBL" id="AVJ26331.1"/>
    </source>
</evidence>
<keyword evidence="9 13" id="KW-0862">Zinc</keyword>
<evidence type="ECO:0000256" key="6">
    <source>
        <dbReference type="ARBA" id="ARBA00022490"/>
    </source>
</evidence>
<feature type="binding site" evidence="13">
    <location>
        <position position="91"/>
    </location>
    <ligand>
        <name>Zn(2+)</name>
        <dbReference type="ChEBI" id="CHEBI:29105"/>
    </ligand>
</feature>
<evidence type="ECO:0000256" key="11">
    <source>
        <dbReference type="ARBA" id="ARBA00023125"/>
    </source>
</evidence>
<dbReference type="InterPro" id="IPR036390">
    <property type="entry name" value="WH_DNA-bd_sf"/>
</dbReference>
<feature type="binding site" evidence="13">
    <location>
        <position position="94"/>
    </location>
    <ligand>
        <name>Zn(2+)</name>
        <dbReference type="ChEBI" id="CHEBI:29105"/>
    </ligand>
</feature>
<dbReference type="GO" id="GO:0005829">
    <property type="term" value="C:cytosol"/>
    <property type="evidence" value="ECO:0007669"/>
    <property type="project" value="TreeGrafter"/>
</dbReference>
<dbReference type="RefSeq" id="WP_105237391.1">
    <property type="nucleotide sequence ID" value="NZ_CP023270.1"/>
</dbReference>
<comment type="cofactor">
    <cofactor evidence="14">
        <name>Mn(2+)</name>
        <dbReference type="ChEBI" id="CHEBI:29035"/>
    </cofactor>
    <cofactor evidence="14">
        <name>Fe(2+)</name>
        <dbReference type="ChEBI" id="CHEBI:29033"/>
    </cofactor>
    <text evidence="14">Binds 1 Mn(2+) or Fe(2+) ion per subunit.</text>
</comment>
<comment type="subunit">
    <text evidence="4 15">Homodimer.</text>
</comment>
<keyword evidence="12 15" id="KW-0804">Transcription</keyword>
<evidence type="ECO:0000256" key="5">
    <source>
        <dbReference type="ARBA" id="ARBA00020910"/>
    </source>
</evidence>
<keyword evidence="14 15" id="KW-0408">Iron</keyword>
<dbReference type="Proteomes" id="UP000239477">
    <property type="component" value="Chromosome"/>
</dbReference>
<feature type="binding site" evidence="13">
    <location>
        <position position="133"/>
    </location>
    <ligand>
        <name>Zn(2+)</name>
        <dbReference type="ChEBI" id="CHEBI:29105"/>
    </ligand>
</feature>
<evidence type="ECO:0000256" key="4">
    <source>
        <dbReference type="ARBA" id="ARBA00011738"/>
    </source>
</evidence>
<dbReference type="Gene3D" id="1.10.10.10">
    <property type="entry name" value="Winged helix-like DNA-binding domain superfamily/Winged helix DNA-binding domain"/>
    <property type="match status" value="1"/>
</dbReference>
<dbReference type="CDD" id="cd07153">
    <property type="entry name" value="Fur_like"/>
    <property type="match status" value="1"/>
</dbReference>
<comment type="subcellular location">
    <subcellularLocation>
        <location evidence="2 15">Cytoplasm</location>
    </subcellularLocation>
</comment>
<proteinExistence type="inferred from homology"/>
<feature type="binding site" evidence="14">
    <location>
        <position position="85"/>
    </location>
    <ligand>
        <name>Fe cation</name>
        <dbReference type="ChEBI" id="CHEBI:24875"/>
    </ligand>
</feature>
<evidence type="ECO:0000256" key="3">
    <source>
        <dbReference type="ARBA" id="ARBA00007957"/>
    </source>
</evidence>
<dbReference type="PANTHER" id="PTHR33202">
    <property type="entry name" value="ZINC UPTAKE REGULATION PROTEIN"/>
    <property type="match status" value="1"/>
</dbReference>
<dbReference type="EMBL" id="CP023270">
    <property type="protein sequence ID" value="AVJ26331.1"/>
    <property type="molecule type" value="Genomic_DNA"/>
</dbReference>
<dbReference type="GO" id="GO:0008270">
    <property type="term" value="F:zinc ion binding"/>
    <property type="evidence" value="ECO:0007669"/>
    <property type="project" value="TreeGrafter"/>
</dbReference>
<reference evidence="16 17" key="1">
    <citation type="submission" date="2017-09" db="EMBL/GenBank/DDBJ databases">
        <title>Genomic, metabolic, and phenotypic characteristics of bacterial isolates from the natural microbiome of the model nematode Caenorhabditis elegans.</title>
        <authorList>
            <person name="Zimmermann J."/>
            <person name="Obeng N."/>
            <person name="Yang W."/>
            <person name="Obeng O."/>
            <person name="Kissoyan K."/>
            <person name="Pees B."/>
            <person name="Dirksen P."/>
            <person name="Hoppner M."/>
            <person name="Franke A."/>
            <person name="Rosenstiel P."/>
            <person name="Leippe M."/>
            <person name="Dierking K."/>
            <person name="Kaleta C."/>
            <person name="Schulenburg H."/>
        </authorList>
    </citation>
    <scope>NUCLEOTIDE SEQUENCE [LARGE SCALE GENOMIC DNA]</scope>
    <source>
        <strain evidence="16 17">MYb73</strain>
    </source>
</reference>
<evidence type="ECO:0000256" key="8">
    <source>
        <dbReference type="ARBA" id="ARBA00022723"/>
    </source>
</evidence>
<protein>
    <recommendedName>
        <fullName evidence="5 15">Ferric uptake regulation protein</fullName>
    </recommendedName>
</protein>
<dbReference type="AlphaFoldDB" id="A0A2S0I2S9"/>
<dbReference type="GO" id="GO:1900705">
    <property type="term" value="P:negative regulation of siderophore biosynthetic process"/>
    <property type="evidence" value="ECO:0007669"/>
    <property type="project" value="TreeGrafter"/>
</dbReference>
<evidence type="ECO:0000256" key="1">
    <source>
        <dbReference type="ARBA" id="ARBA00002997"/>
    </source>
</evidence>
<dbReference type="SUPFAM" id="SSF46785">
    <property type="entry name" value="Winged helix' DNA-binding domain"/>
    <property type="match status" value="1"/>
</dbReference>
<evidence type="ECO:0000256" key="9">
    <source>
        <dbReference type="ARBA" id="ARBA00022833"/>
    </source>
</evidence>
<keyword evidence="10 15" id="KW-0805">Transcription regulation</keyword>
<keyword evidence="11 15" id="KW-0238">DNA-binding</keyword>
<dbReference type="GO" id="GO:0000976">
    <property type="term" value="F:transcription cis-regulatory region binding"/>
    <property type="evidence" value="ECO:0007669"/>
    <property type="project" value="TreeGrafter"/>
</dbReference>
<sequence>MDHTRLRDAGIKATFPRLKILDIFYRHADEHMSAADIYRRLISDHSNIGLATVYRVITQLEHAGLLKRTQLDTHTNVFELNDKGHHDHLVCTRCGQIRESSDPAMAQLVRKIARRSGFELDSYSLVLYGSCGCAKDDPALPHGAFE</sequence>
<dbReference type="OrthoDB" id="8659436at2"/>
<dbReference type="Gene3D" id="3.30.1490.190">
    <property type="match status" value="1"/>
</dbReference>
<evidence type="ECO:0000313" key="17">
    <source>
        <dbReference type="Proteomes" id="UP000239477"/>
    </source>
</evidence>
<evidence type="ECO:0000256" key="15">
    <source>
        <dbReference type="RuleBase" id="RU364037"/>
    </source>
</evidence>
<evidence type="ECO:0000256" key="2">
    <source>
        <dbReference type="ARBA" id="ARBA00004496"/>
    </source>
</evidence>
<evidence type="ECO:0000256" key="10">
    <source>
        <dbReference type="ARBA" id="ARBA00023015"/>
    </source>
</evidence>
<evidence type="ECO:0000256" key="12">
    <source>
        <dbReference type="ARBA" id="ARBA00023163"/>
    </source>
</evidence>
<feature type="binding site" evidence="13">
    <location>
        <position position="131"/>
    </location>
    <ligand>
        <name>Zn(2+)</name>
        <dbReference type="ChEBI" id="CHEBI:29105"/>
    </ligand>
</feature>
<keyword evidence="17" id="KW-1185">Reference proteome</keyword>
<dbReference type="InterPro" id="IPR043135">
    <property type="entry name" value="Fur_C"/>
</dbReference>
<organism evidence="16 17">
    <name type="scientific">Achromobacter spanius</name>
    <dbReference type="NCBI Taxonomy" id="217203"/>
    <lineage>
        <taxon>Bacteria</taxon>
        <taxon>Pseudomonadati</taxon>
        <taxon>Pseudomonadota</taxon>
        <taxon>Betaproteobacteria</taxon>
        <taxon>Burkholderiales</taxon>
        <taxon>Alcaligenaceae</taxon>
        <taxon>Achromobacter</taxon>
    </lineage>
</organism>
<accession>A0A2S0I2S9</accession>
<comment type="cofactor">
    <cofactor evidence="13">
        <name>Zn(2+)</name>
        <dbReference type="ChEBI" id="CHEBI:29105"/>
    </cofactor>
    <text evidence="13">Binds 1 zinc ion per subunit.</text>
</comment>
<dbReference type="Pfam" id="PF01475">
    <property type="entry name" value="FUR"/>
    <property type="match status" value="1"/>
</dbReference>
<feature type="binding site" evidence="14">
    <location>
        <position position="87"/>
    </location>
    <ligand>
        <name>Fe cation</name>
        <dbReference type="ChEBI" id="CHEBI:24875"/>
    </ligand>
</feature>
<dbReference type="GO" id="GO:0045892">
    <property type="term" value="P:negative regulation of DNA-templated transcription"/>
    <property type="evidence" value="ECO:0007669"/>
    <property type="project" value="TreeGrafter"/>
</dbReference>
<keyword evidence="7 15" id="KW-0678">Repressor</keyword>